<comment type="caution">
    <text evidence="1">The sequence shown here is derived from an EMBL/GenBank/DDBJ whole genome shotgun (WGS) entry which is preliminary data.</text>
</comment>
<name>A0ACB9KBZ0_9ASTR</name>
<evidence type="ECO:0000313" key="2">
    <source>
        <dbReference type="Proteomes" id="UP001056120"/>
    </source>
</evidence>
<gene>
    <name evidence="1" type="ORF">L1987_03934</name>
</gene>
<evidence type="ECO:0000313" key="1">
    <source>
        <dbReference type="EMBL" id="KAI3829806.1"/>
    </source>
</evidence>
<dbReference type="Proteomes" id="UP001056120">
    <property type="component" value="Linkage Group LG01"/>
</dbReference>
<reference evidence="2" key="1">
    <citation type="journal article" date="2022" name="Mol. Ecol. Resour.">
        <title>The genomes of chicory, endive, great burdock and yacon provide insights into Asteraceae palaeo-polyploidization history and plant inulin production.</title>
        <authorList>
            <person name="Fan W."/>
            <person name="Wang S."/>
            <person name="Wang H."/>
            <person name="Wang A."/>
            <person name="Jiang F."/>
            <person name="Liu H."/>
            <person name="Zhao H."/>
            <person name="Xu D."/>
            <person name="Zhang Y."/>
        </authorList>
    </citation>
    <scope>NUCLEOTIDE SEQUENCE [LARGE SCALE GENOMIC DNA]</scope>
    <source>
        <strain evidence="2">cv. Yunnan</strain>
    </source>
</reference>
<organism evidence="1 2">
    <name type="scientific">Smallanthus sonchifolius</name>
    <dbReference type="NCBI Taxonomy" id="185202"/>
    <lineage>
        <taxon>Eukaryota</taxon>
        <taxon>Viridiplantae</taxon>
        <taxon>Streptophyta</taxon>
        <taxon>Embryophyta</taxon>
        <taxon>Tracheophyta</taxon>
        <taxon>Spermatophyta</taxon>
        <taxon>Magnoliopsida</taxon>
        <taxon>eudicotyledons</taxon>
        <taxon>Gunneridae</taxon>
        <taxon>Pentapetalae</taxon>
        <taxon>asterids</taxon>
        <taxon>campanulids</taxon>
        <taxon>Asterales</taxon>
        <taxon>Asteraceae</taxon>
        <taxon>Asteroideae</taxon>
        <taxon>Heliantheae alliance</taxon>
        <taxon>Millerieae</taxon>
        <taxon>Smallanthus</taxon>
    </lineage>
</organism>
<proteinExistence type="predicted"/>
<accession>A0ACB9KBZ0</accession>
<sequence>MFNRQASLLLHSIEMAFCSIASVSVATGFVVKLNIITPETNTHKSAMVMFSSKKNRNSQLVVNVAEEAAATGCEEDKSKPPPIGRCNEQ</sequence>
<dbReference type="EMBL" id="CM042018">
    <property type="protein sequence ID" value="KAI3829806.1"/>
    <property type="molecule type" value="Genomic_DNA"/>
</dbReference>
<reference evidence="1 2" key="2">
    <citation type="journal article" date="2022" name="Mol. Ecol. Resour.">
        <title>The genomes of chicory, endive, great burdock and yacon provide insights into Asteraceae paleo-polyploidization history and plant inulin production.</title>
        <authorList>
            <person name="Fan W."/>
            <person name="Wang S."/>
            <person name="Wang H."/>
            <person name="Wang A."/>
            <person name="Jiang F."/>
            <person name="Liu H."/>
            <person name="Zhao H."/>
            <person name="Xu D."/>
            <person name="Zhang Y."/>
        </authorList>
    </citation>
    <scope>NUCLEOTIDE SEQUENCE [LARGE SCALE GENOMIC DNA]</scope>
    <source>
        <strain evidence="2">cv. Yunnan</strain>
        <tissue evidence="1">Leaves</tissue>
    </source>
</reference>
<keyword evidence="2" id="KW-1185">Reference proteome</keyword>
<protein>
    <submittedName>
        <fullName evidence="1">Uncharacterized protein</fullName>
    </submittedName>
</protein>